<dbReference type="EMBL" id="JBHSMQ010000008">
    <property type="protein sequence ID" value="MFC5457114.1"/>
    <property type="molecule type" value="Genomic_DNA"/>
</dbReference>
<evidence type="ECO:0000313" key="2">
    <source>
        <dbReference type="EMBL" id="MFC5457114.1"/>
    </source>
</evidence>
<organism evidence="2 3">
    <name type="scientific">Prosthecobacter fluviatilis</name>
    <dbReference type="NCBI Taxonomy" id="445931"/>
    <lineage>
        <taxon>Bacteria</taxon>
        <taxon>Pseudomonadati</taxon>
        <taxon>Verrucomicrobiota</taxon>
        <taxon>Verrucomicrobiia</taxon>
        <taxon>Verrucomicrobiales</taxon>
        <taxon>Verrucomicrobiaceae</taxon>
        <taxon>Prosthecobacter</taxon>
    </lineage>
</organism>
<proteinExistence type="predicted"/>
<keyword evidence="1" id="KW-0472">Membrane</keyword>
<reference evidence="3" key="1">
    <citation type="journal article" date="2019" name="Int. J. Syst. Evol. Microbiol.">
        <title>The Global Catalogue of Microorganisms (GCM) 10K type strain sequencing project: providing services to taxonomists for standard genome sequencing and annotation.</title>
        <authorList>
            <consortium name="The Broad Institute Genomics Platform"/>
            <consortium name="The Broad Institute Genome Sequencing Center for Infectious Disease"/>
            <person name="Wu L."/>
            <person name="Ma J."/>
        </authorList>
    </citation>
    <scope>NUCLEOTIDE SEQUENCE [LARGE SCALE GENOMIC DNA]</scope>
    <source>
        <strain evidence="3">CGMCC 4.1469</strain>
    </source>
</reference>
<comment type="caution">
    <text evidence="2">The sequence shown here is derived from an EMBL/GenBank/DDBJ whole genome shotgun (WGS) entry which is preliminary data.</text>
</comment>
<dbReference type="Proteomes" id="UP001596052">
    <property type="component" value="Unassembled WGS sequence"/>
</dbReference>
<gene>
    <name evidence="2" type="ORF">ACFQDI_19760</name>
</gene>
<keyword evidence="1" id="KW-0812">Transmembrane</keyword>
<keyword evidence="1" id="KW-1133">Transmembrane helix</keyword>
<evidence type="ECO:0008006" key="4">
    <source>
        <dbReference type="Google" id="ProtNLM"/>
    </source>
</evidence>
<dbReference type="RefSeq" id="WP_377170068.1">
    <property type="nucleotide sequence ID" value="NZ_JBHSMQ010000008.1"/>
</dbReference>
<feature type="transmembrane region" description="Helical" evidence="1">
    <location>
        <begin position="66"/>
        <end position="87"/>
    </location>
</feature>
<name>A0ABW0KUQ7_9BACT</name>
<keyword evidence="3" id="KW-1185">Reference proteome</keyword>
<evidence type="ECO:0000256" key="1">
    <source>
        <dbReference type="SAM" id="Phobius"/>
    </source>
</evidence>
<accession>A0ABW0KUQ7</accession>
<sequence length="287" mass="31896">MRKGGQDKSKGQDSPSGEIALVRDHRVWNSTPETQVGCAKAIAIASELLFCWNMPMSESSIQRWGCLQRGIVLVVVILGGMLTWSAMPWTTKNMSQMKGVNNCRQIIVALKLYAADNGSVYPDAGLETSGVTSANQVFRRLFEEAIVTDERIFGCPPRSMYVPDGDIGTAPDFSQALTPGECHWMLLKSQTDFSLGDMPVVVENALNASWPPKWDVSDQSGGKRGRVWKGNNIIVGRNDGSVAVEKLNPEGTIDWRRMYNSRYGKSWIDTLTPEQLSKLSYWDIEEK</sequence>
<protein>
    <recommendedName>
        <fullName evidence="4">DUF1559 domain-containing protein</fullName>
    </recommendedName>
</protein>
<evidence type="ECO:0000313" key="3">
    <source>
        <dbReference type="Proteomes" id="UP001596052"/>
    </source>
</evidence>